<keyword evidence="2" id="KW-1185">Reference proteome</keyword>
<dbReference type="Proteomes" id="UP000805614">
    <property type="component" value="Unassembled WGS sequence"/>
</dbReference>
<dbReference type="InterPro" id="IPR008551">
    <property type="entry name" value="TANGO2"/>
</dbReference>
<accession>A0ABR7LS54</accession>
<protein>
    <submittedName>
        <fullName evidence="1">NRDE family protein</fullName>
    </submittedName>
</protein>
<name>A0ABR7LS54_9ACTN</name>
<dbReference type="EMBL" id="JABVEC010000014">
    <property type="protein sequence ID" value="MBC6467616.1"/>
    <property type="molecule type" value="Genomic_DNA"/>
</dbReference>
<proteinExistence type="predicted"/>
<comment type="caution">
    <text evidence="1">The sequence shown here is derived from an EMBL/GenBank/DDBJ whole genome shotgun (WGS) entry which is preliminary data.</text>
</comment>
<reference evidence="1 2" key="1">
    <citation type="submission" date="2020-06" db="EMBL/GenBank/DDBJ databases">
        <title>Actinomadura xiongansis sp. nov., isolated from soil of Baiyangdian.</title>
        <authorList>
            <person name="Zhang X."/>
        </authorList>
    </citation>
    <scope>NUCLEOTIDE SEQUENCE [LARGE SCALE GENOMIC DNA]</scope>
    <source>
        <strain evidence="1 2">HBUM206468</strain>
    </source>
</reference>
<dbReference type="PANTHER" id="PTHR17985">
    <property type="entry name" value="SER/THR-RICH PROTEIN T10 IN DGCR REGION"/>
    <property type="match status" value="1"/>
</dbReference>
<gene>
    <name evidence="1" type="ORF">HKK74_19265</name>
</gene>
<sequence length="254" mass="27260">MCTALISFVPSAPVPVLLAGIRDEVVDRLWEPPGPHWPDRPGVIGGRDLRAGGTWLAVDPRTSRVACVLNGHGRPAPEGVRVSRGVLPLNAAADGKPGDIDPERLDPFHLLCAEPTEVRLWSWNGDELTERSLAPGLHLIVNSGLKGGDDLADLGPGGEHMSARLAHFRPRLAAVPRPVAGDGPTAEAWGEWLPLIDGDGLDRADPRALVVRREIGDGRVYGTTSTSLVALSGEGLRFDFSAEPGRRDAWYRVR</sequence>
<organism evidence="1 2">
    <name type="scientific">Actinomadura alba</name>
    <dbReference type="NCBI Taxonomy" id="406431"/>
    <lineage>
        <taxon>Bacteria</taxon>
        <taxon>Bacillati</taxon>
        <taxon>Actinomycetota</taxon>
        <taxon>Actinomycetes</taxon>
        <taxon>Streptosporangiales</taxon>
        <taxon>Thermomonosporaceae</taxon>
        <taxon>Actinomadura</taxon>
    </lineage>
</organism>
<dbReference type="Pfam" id="PF05742">
    <property type="entry name" value="TANGO2"/>
    <property type="match status" value="1"/>
</dbReference>
<evidence type="ECO:0000313" key="2">
    <source>
        <dbReference type="Proteomes" id="UP000805614"/>
    </source>
</evidence>
<dbReference type="PANTHER" id="PTHR17985:SF8">
    <property type="entry name" value="TRANSPORT AND GOLGI ORGANIZATION PROTEIN 2 HOMOLOG"/>
    <property type="match status" value="1"/>
</dbReference>
<evidence type="ECO:0000313" key="1">
    <source>
        <dbReference type="EMBL" id="MBC6467616.1"/>
    </source>
</evidence>